<comment type="caution">
    <text evidence="6">The sequence shown here is derived from an EMBL/GenBank/DDBJ whole genome shotgun (WGS) entry which is preliminary data.</text>
</comment>
<evidence type="ECO:0000256" key="2">
    <source>
        <dbReference type="ARBA" id="ARBA00022679"/>
    </source>
</evidence>
<sequence>MSKIPVIAVFDVGKTNKKIFFFDEQYKIVLERTTRFDETEDEDGDPCENLPNLISWMKETLAEVMHLQKFEIKAINFSAYGASFVHLDENGNPIGHLYNYLKAFPEDLKDKFYSQYGGELKVSTETASPVLGNLNSGMQLYRLKYKQPEVFNKIKYSLHLPQYLSFLITGKYFSDITSVGCHTNLWDFTRNDYHQWVKDEAIAEKLAPLHPSDSAVEARIENKPFAVGIGLHDSSAALIPFFTSFHEPFVLISTGTWCVSLNPFNESPLTSDELKSDCLCYISYKGKPVKASRLFAGNEHEQQSKRISEHFNKAKDFYKSVKFNSTTLAKLQGNAKVAGAAADWDNLASSGFEKRELSAFASADEAYHQLMVDLVNLQAISTNMVVKNTAVKRIFVDGGFSNNSIYMQLLASAFPDLEVFAASVAQATSIGAALAIHKHWNSQSLPTNIIDLKFFSASQEIEI</sequence>
<dbReference type="InterPro" id="IPR043129">
    <property type="entry name" value="ATPase_NBD"/>
</dbReference>
<protein>
    <submittedName>
        <fullName evidence="6">FGGY-family carbohydrate kinase</fullName>
        <ecNumber evidence="6">2.7.1.-</ecNumber>
    </submittedName>
</protein>
<evidence type="ECO:0000256" key="3">
    <source>
        <dbReference type="ARBA" id="ARBA00022777"/>
    </source>
</evidence>
<dbReference type="SUPFAM" id="SSF53067">
    <property type="entry name" value="Actin-like ATPase domain"/>
    <property type="match status" value="2"/>
</dbReference>
<dbReference type="Gene3D" id="3.30.420.40">
    <property type="match status" value="2"/>
</dbReference>
<dbReference type="Pfam" id="PF21546">
    <property type="entry name" value="FGGY_C_2"/>
    <property type="match status" value="1"/>
</dbReference>
<dbReference type="InterPro" id="IPR018484">
    <property type="entry name" value="FGGY_N"/>
</dbReference>
<dbReference type="EC" id="2.7.1.-" evidence="6"/>
<feature type="domain" description="Carbohydrate kinase FGGY C-terminal" evidence="5">
    <location>
        <begin position="247"/>
        <end position="438"/>
    </location>
</feature>
<accession>A0ABW4ZK18</accession>
<dbReference type="GO" id="GO:0016301">
    <property type="term" value="F:kinase activity"/>
    <property type="evidence" value="ECO:0007669"/>
    <property type="project" value="UniProtKB-KW"/>
</dbReference>
<dbReference type="CDD" id="cd07772">
    <property type="entry name" value="ASKHA_NBD_FGGY_NaCK-like"/>
    <property type="match status" value="1"/>
</dbReference>
<dbReference type="RefSeq" id="WP_255897848.1">
    <property type="nucleotide sequence ID" value="NZ_JAFMZO010000001.1"/>
</dbReference>
<keyword evidence="2 6" id="KW-0808">Transferase</keyword>
<comment type="similarity">
    <text evidence="1">Belongs to the FGGY kinase family.</text>
</comment>
<gene>
    <name evidence="6" type="ORF">ACFSJU_06825</name>
</gene>
<keyword evidence="7" id="KW-1185">Reference proteome</keyword>
<keyword evidence="3 6" id="KW-0418">Kinase</keyword>
<evidence type="ECO:0000313" key="6">
    <source>
        <dbReference type="EMBL" id="MFD2162100.1"/>
    </source>
</evidence>
<evidence type="ECO:0000313" key="7">
    <source>
        <dbReference type="Proteomes" id="UP001597387"/>
    </source>
</evidence>
<feature type="domain" description="Carbohydrate kinase FGGY N-terminal" evidence="4">
    <location>
        <begin position="7"/>
        <end position="197"/>
    </location>
</feature>
<dbReference type="PANTHER" id="PTHR10196">
    <property type="entry name" value="SUGAR KINASE"/>
    <property type="match status" value="1"/>
</dbReference>
<proteinExistence type="inferred from homology"/>
<evidence type="ECO:0000259" key="4">
    <source>
        <dbReference type="Pfam" id="PF00370"/>
    </source>
</evidence>
<dbReference type="EMBL" id="JBHUHZ010000001">
    <property type="protein sequence ID" value="MFD2162100.1"/>
    <property type="molecule type" value="Genomic_DNA"/>
</dbReference>
<evidence type="ECO:0000259" key="5">
    <source>
        <dbReference type="Pfam" id="PF21546"/>
    </source>
</evidence>
<dbReference type="InterPro" id="IPR049382">
    <property type="entry name" value="FGGY_C_2"/>
</dbReference>
<organism evidence="6 7">
    <name type="scientific">Paradesertivirga mongoliensis</name>
    <dbReference type="NCBI Taxonomy" id="2100740"/>
    <lineage>
        <taxon>Bacteria</taxon>
        <taxon>Pseudomonadati</taxon>
        <taxon>Bacteroidota</taxon>
        <taxon>Sphingobacteriia</taxon>
        <taxon>Sphingobacteriales</taxon>
        <taxon>Sphingobacteriaceae</taxon>
        <taxon>Paradesertivirga</taxon>
    </lineage>
</organism>
<dbReference type="Pfam" id="PF00370">
    <property type="entry name" value="FGGY_N"/>
    <property type="match status" value="1"/>
</dbReference>
<evidence type="ECO:0000256" key="1">
    <source>
        <dbReference type="ARBA" id="ARBA00009156"/>
    </source>
</evidence>
<name>A0ABW4ZK18_9SPHI</name>
<dbReference type="Proteomes" id="UP001597387">
    <property type="component" value="Unassembled WGS sequence"/>
</dbReference>
<reference evidence="7" key="1">
    <citation type="journal article" date="2019" name="Int. J. Syst. Evol. Microbiol.">
        <title>The Global Catalogue of Microorganisms (GCM) 10K type strain sequencing project: providing services to taxonomists for standard genome sequencing and annotation.</title>
        <authorList>
            <consortium name="The Broad Institute Genomics Platform"/>
            <consortium name="The Broad Institute Genome Sequencing Center for Infectious Disease"/>
            <person name="Wu L."/>
            <person name="Ma J."/>
        </authorList>
    </citation>
    <scope>NUCLEOTIDE SEQUENCE [LARGE SCALE GENOMIC DNA]</scope>
    <source>
        <strain evidence="7">KCTC 42217</strain>
    </source>
</reference>
<dbReference type="PANTHER" id="PTHR10196:SF57">
    <property type="entry name" value="XYLULOSE KINASE"/>
    <property type="match status" value="1"/>
</dbReference>